<name>A0A5N3ZZP9_PHOPY</name>
<keyword evidence="1" id="KW-1133">Transmembrane helix</keyword>
<dbReference type="Pfam" id="PF03184">
    <property type="entry name" value="DDE_1"/>
    <property type="match status" value="1"/>
</dbReference>
<gene>
    <name evidence="3" type="ORF">PPYR_15056</name>
</gene>
<keyword evidence="1" id="KW-0472">Membrane</keyword>
<dbReference type="AlphaFoldDB" id="A0A5N3ZZP9"/>
<sequence>TGSKAVGQCVSAERGSLVTMCGIVSAIGAFPPLFIFPRIRMKDQFQSGAVPGAVGFAEKSGTLKSIHIVSSSNRILLLLDNHETHVSLNAILYAREHGIVLLSFPPHCTHKIQPLDKAVYFHPRLFCNIDAFVKLNLHYAFSV</sequence>
<organism evidence="3 4">
    <name type="scientific">Photinus pyralis</name>
    <name type="common">Common eastern firefly</name>
    <name type="synonym">Lampyris pyralis</name>
    <dbReference type="NCBI Taxonomy" id="7054"/>
    <lineage>
        <taxon>Eukaryota</taxon>
        <taxon>Metazoa</taxon>
        <taxon>Ecdysozoa</taxon>
        <taxon>Arthropoda</taxon>
        <taxon>Hexapoda</taxon>
        <taxon>Insecta</taxon>
        <taxon>Pterygota</taxon>
        <taxon>Neoptera</taxon>
        <taxon>Endopterygota</taxon>
        <taxon>Coleoptera</taxon>
        <taxon>Polyphaga</taxon>
        <taxon>Elateriformia</taxon>
        <taxon>Elateroidea</taxon>
        <taxon>Lampyridae</taxon>
        <taxon>Lampyrinae</taxon>
        <taxon>Photinus</taxon>
    </lineage>
</organism>
<feature type="non-terminal residue" evidence="3">
    <location>
        <position position="1"/>
    </location>
</feature>
<accession>A0A5N3ZZP9</accession>
<evidence type="ECO:0000259" key="2">
    <source>
        <dbReference type="Pfam" id="PF03184"/>
    </source>
</evidence>
<evidence type="ECO:0000313" key="3">
    <source>
        <dbReference type="EMBL" id="KAB0790545.1"/>
    </source>
</evidence>
<keyword evidence="4" id="KW-1185">Reference proteome</keyword>
<dbReference type="GO" id="GO:0003676">
    <property type="term" value="F:nucleic acid binding"/>
    <property type="evidence" value="ECO:0007669"/>
    <property type="project" value="InterPro"/>
</dbReference>
<protein>
    <recommendedName>
        <fullName evidence="2">DDE-1 domain-containing protein</fullName>
    </recommendedName>
</protein>
<proteinExistence type="predicted"/>
<comment type="caution">
    <text evidence="3">The sequence shown here is derived from an EMBL/GenBank/DDBJ whole genome shotgun (WGS) entry which is preliminary data.</text>
</comment>
<dbReference type="Proteomes" id="UP000327044">
    <property type="component" value="Unassembled WGS sequence"/>
</dbReference>
<evidence type="ECO:0000313" key="4">
    <source>
        <dbReference type="Proteomes" id="UP000327044"/>
    </source>
</evidence>
<feature type="domain" description="DDE-1" evidence="2">
    <location>
        <begin position="70"/>
        <end position="120"/>
    </location>
</feature>
<dbReference type="InterPro" id="IPR004875">
    <property type="entry name" value="DDE_SF_endonuclease_dom"/>
</dbReference>
<dbReference type="EMBL" id="VVIM01001134">
    <property type="protein sequence ID" value="KAB0790545.1"/>
    <property type="molecule type" value="Genomic_DNA"/>
</dbReference>
<feature type="transmembrane region" description="Helical" evidence="1">
    <location>
        <begin position="17"/>
        <end position="36"/>
    </location>
</feature>
<dbReference type="InParanoid" id="A0A5N3ZZP9"/>
<keyword evidence="1" id="KW-0812">Transmembrane</keyword>
<evidence type="ECO:0000256" key="1">
    <source>
        <dbReference type="SAM" id="Phobius"/>
    </source>
</evidence>
<reference evidence="3 4" key="1">
    <citation type="journal article" date="2018" name="Elife">
        <title>Firefly genomes illuminate parallel origins of bioluminescence in beetles.</title>
        <authorList>
            <person name="Fallon T.R."/>
            <person name="Lower S.E."/>
            <person name="Chang C.H."/>
            <person name="Bessho-Uehara M."/>
            <person name="Martin G.J."/>
            <person name="Bewick A.J."/>
            <person name="Behringer M."/>
            <person name="Debat H.J."/>
            <person name="Wong I."/>
            <person name="Day J.C."/>
            <person name="Suvorov A."/>
            <person name="Silva C.J."/>
            <person name="Stanger-Hall K.F."/>
            <person name="Hall D.W."/>
            <person name="Schmitz R.J."/>
            <person name="Nelson D.R."/>
            <person name="Lewis S.M."/>
            <person name="Shigenobu S."/>
            <person name="Bybee S.M."/>
            <person name="Larracuente A.M."/>
            <person name="Oba Y."/>
            <person name="Weng J.K."/>
        </authorList>
    </citation>
    <scope>NUCLEOTIDE SEQUENCE [LARGE SCALE GENOMIC DNA]</scope>
    <source>
        <strain evidence="3">1611_PpyrPB1</strain>
        <tissue evidence="3">Whole body</tissue>
    </source>
</reference>